<keyword evidence="3" id="KW-1185">Reference proteome</keyword>
<protein>
    <submittedName>
        <fullName evidence="1">Uncharacterized protein</fullName>
    </submittedName>
</protein>
<accession>A0AA41U2J6</accession>
<dbReference type="EMBL" id="JAKFHA010000007">
    <property type="protein sequence ID" value="MCF2528707.1"/>
    <property type="molecule type" value="Genomic_DNA"/>
</dbReference>
<dbReference type="EMBL" id="JAKFHA010000023">
    <property type="protein sequence ID" value="MCF2531424.1"/>
    <property type="molecule type" value="Genomic_DNA"/>
</dbReference>
<evidence type="ECO:0000313" key="3">
    <source>
        <dbReference type="Proteomes" id="UP001165378"/>
    </source>
</evidence>
<proteinExistence type="predicted"/>
<dbReference type="RefSeq" id="WP_235052855.1">
    <property type="nucleotide sequence ID" value="NZ_JAKFHA010000007.1"/>
</dbReference>
<gene>
    <name evidence="1" type="ORF">LZ495_16005</name>
    <name evidence="2" type="ORF">LZ495_29975</name>
</gene>
<sequence length="91" mass="9419">MTIGTQVMTGDAQLTIDKYGAGSWAMTRPSAVSDSFTAAGGRYTSLGRSTNPPTSVDGFSCTAQGTQVTLTGINAKQARWTLVLTKAAGTR</sequence>
<evidence type="ECO:0000313" key="2">
    <source>
        <dbReference type="EMBL" id="MCF2531424.1"/>
    </source>
</evidence>
<name>A0AA41U2J6_9ACTN</name>
<dbReference type="AlphaFoldDB" id="A0AA41U2J6"/>
<evidence type="ECO:0000313" key="1">
    <source>
        <dbReference type="EMBL" id="MCF2528707.1"/>
    </source>
</evidence>
<organism evidence="1 3">
    <name type="scientific">Yinghuangia soli</name>
    <dbReference type="NCBI Taxonomy" id="2908204"/>
    <lineage>
        <taxon>Bacteria</taxon>
        <taxon>Bacillati</taxon>
        <taxon>Actinomycetota</taxon>
        <taxon>Actinomycetes</taxon>
        <taxon>Kitasatosporales</taxon>
        <taxon>Streptomycetaceae</taxon>
        <taxon>Yinghuangia</taxon>
    </lineage>
</organism>
<dbReference type="Proteomes" id="UP001165378">
    <property type="component" value="Unassembled WGS sequence"/>
</dbReference>
<reference evidence="1" key="1">
    <citation type="submission" date="2022-01" db="EMBL/GenBank/DDBJ databases">
        <title>Genome-Based Taxonomic Classification of the Phylum Actinobacteria.</title>
        <authorList>
            <person name="Gao Y."/>
        </authorList>
    </citation>
    <scope>NUCLEOTIDE SEQUENCE</scope>
    <source>
        <strain evidence="1">KLBMP 8922</strain>
    </source>
</reference>
<comment type="caution">
    <text evidence="1">The sequence shown here is derived from an EMBL/GenBank/DDBJ whole genome shotgun (WGS) entry which is preliminary data.</text>
</comment>